<gene>
    <name evidence="1" type="ORF">K1T71_012415</name>
</gene>
<keyword evidence="2" id="KW-1185">Reference proteome</keyword>
<comment type="caution">
    <text evidence="1">The sequence shown here is derived from an EMBL/GenBank/DDBJ whole genome shotgun (WGS) entry which is preliminary data.</text>
</comment>
<proteinExistence type="predicted"/>
<evidence type="ECO:0000313" key="2">
    <source>
        <dbReference type="Proteomes" id="UP000824533"/>
    </source>
</evidence>
<accession>A0ACC1CJL1</accession>
<protein>
    <submittedName>
        <fullName evidence="1">Uncharacterized protein</fullName>
    </submittedName>
</protein>
<evidence type="ECO:0000313" key="1">
    <source>
        <dbReference type="EMBL" id="KAJ0171652.1"/>
    </source>
</evidence>
<name>A0ACC1CJL1_9NEOP</name>
<reference evidence="1 2" key="1">
    <citation type="journal article" date="2021" name="Front. Genet.">
        <title>Chromosome-Level Genome Assembly Reveals Significant Gene Expansion in the Toll and IMD Signaling Pathways of Dendrolimus kikuchii.</title>
        <authorList>
            <person name="Zhou J."/>
            <person name="Wu P."/>
            <person name="Xiong Z."/>
            <person name="Liu N."/>
            <person name="Zhao N."/>
            <person name="Ji M."/>
            <person name="Qiu Y."/>
            <person name="Yang B."/>
        </authorList>
    </citation>
    <scope>NUCLEOTIDE SEQUENCE [LARGE SCALE GENOMIC DNA]</scope>
    <source>
        <strain evidence="1">Ann1</strain>
    </source>
</reference>
<organism evidence="1 2">
    <name type="scientific">Dendrolimus kikuchii</name>
    <dbReference type="NCBI Taxonomy" id="765133"/>
    <lineage>
        <taxon>Eukaryota</taxon>
        <taxon>Metazoa</taxon>
        <taxon>Ecdysozoa</taxon>
        <taxon>Arthropoda</taxon>
        <taxon>Hexapoda</taxon>
        <taxon>Insecta</taxon>
        <taxon>Pterygota</taxon>
        <taxon>Neoptera</taxon>
        <taxon>Endopterygota</taxon>
        <taxon>Lepidoptera</taxon>
        <taxon>Glossata</taxon>
        <taxon>Ditrysia</taxon>
        <taxon>Bombycoidea</taxon>
        <taxon>Lasiocampidae</taxon>
        <taxon>Dendrolimus</taxon>
    </lineage>
</organism>
<dbReference type="Proteomes" id="UP000824533">
    <property type="component" value="Linkage Group LG23"/>
</dbReference>
<sequence length="962" mass="110416">MRGLFCVFALLFAAGISAQLEEDYELPEDWKDYDNFYDYGMIKEETEKLLPKSEEVTRIEKEVQDNIEKYKNEGAGIHDLENSYQIEDNRSNEERNDQSILEESKEKSTDKQAIADDYNLLWGDSEVKDTKIEFQEGTTKKDEESVIDEVIDKDPKAGADNDYHLLWGDDDMAPLPVPEEDDNILDVPDNLFEAGEDDEFDEAIPAEPVEEIDEKLLKETLELLREDEKNGNNLDNLPLPVPNQDLNKDLLEETKTVLNDVDKLYSMPEDFKQNIEDIVDETKKLLEEGNSSNEENIPEQKEDNLEDEIAKLANEIDKAQDRLDNGDDDDDTVDDAMDNLNDDLDKLFDTLDKLKEGVEEANGKVQDKIEDLFGSDDTDLFDDFDGDNDDLYKNIGDSNLSEIFAKMTTAGSELNAEDDDDNMARENIDEISKEILAEEEKIHISNEKQSSNESEENVSNAEEEKEERLESMQADAEEKPIMYENDALLDGDSKQDESLVEQFNADDLTSSEKVDEHLDDDETPQSIEDSVENNDDEKKQSTKMVDDLNSEELDALMEQFKLVHSDDLQVKSESSPIHIKLSVDEPVIITSPNYPNPYPTNNIIDWIFEGDGMGIELIIEDFAVNGALGDYLLVKPGGVDESGQEGLVFSYRLESERKYRFMDVNRMFVRFEARLGMMFMRGFKFSVRMISPPPKFEHIHLPPEDLIVAHDENLTLILGGLSVIDFQHIKEEFRVILADMAEKYIMEHDIDPGLNSTQEVTKIVKTAVCNIRWPNYEHCVEVTFSIPLRYENETAELRLNSTELQDMWQRFSHTKPFAMKLFDLGIIEFTVPDSRSAMTAWTVIAFGVLISVAMLAIALWRFSCFEDYTRMRAFNDTDSLKNEKRNLDLYPTPHQTLPPLYAESEYKWHDDKYDGSTRVDLGGYANRSYVRDEMYGFDSDEDVIPTRERSPEISPRDIYSDV</sequence>
<dbReference type="EMBL" id="CM034409">
    <property type="protein sequence ID" value="KAJ0171652.1"/>
    <property type="molecule type" value="Genomic_DNA"/>
</dbReference>